<dbReference type="SUPFAM" id="SSF53474">
    <property type="entry name" value="alpha/beta-Hydrolases"/>
    <property type="match status" value="1"/>
</dbReference>
<dbReference type="PANTHER" id="PTHR43798:SF33">
    <property type="entry name" value="HYDROLASE, PUTATIVE (AFU_ORTHOLOGUE AFUA_2G14860)-RELATED"/>
    <property type="match status" value="1"/>
</dbReference>
<evidence type="ECO:0000313" key="3">
    <source>
        <dbReference type="Proteomes" id="UP001310890"/>
    </source>
</evidence>
<sequence length="282" mass="32129">MPSLSIRKAYVDVFDDQQLHYRYFVSSEKRNNSTIVFLHKSASSSVSFERLMLHYANQGFSCYALDMPGFGNSFDPTGEQANEMEAEGTAWFTKIFLSALERLGVTKAKFHIIGHHSGAALATQIAADHPHLVASICQIGATTIGHEERQRMRERFLVPFNEPVEDGSHLEKTWKYLGTMGASDDLQLRQREVIDHIRAWRGRMLIYGAVWNQDAERLFESVRCPILVLCARDDVLWEHMGNVKVVRPDADTGIVLGANFSVDLDWEGVVREWDSFQARHRE</sequence>
<evidence type="ECO:0000313" key="2">
    <source>
        <dbReference type="EMBL" id="KAK5107733.1"/>
    </source>
</evidence>
<comment type="caution">
    <text evidence="2">The sequence shown here is derived from an EMBL/GenBank/DDBJ whole genome shotgun (WGS) entry which is preliminary data.</text>
</comment>
<dbReference type="GO" id="GO:0016020">
    <property type="term" value="C:membrane"/>
    <property type="evidence" value="ECO:0007669"/>
    <property type="project" value="TreeGrafter"/>
</dbReference>
<evidence type="ECO:0000259" key="1">
    <source>
        <dbReference type="Pfam" id="PF00561"/>
    </source>
</evidence>
<reference evidence="2" key="1">
    <citation type="submission" date="2023-08" db="EMBL/GenBank/DDBJ databases">
        <title>Black Yeasts Isolated from many extreme environments.</title>
        <authorList>
            <person name="Coleine C."/>
            <person name="Stajich J.E."/>
            <person name="Selbmann L."/>
        </authorList>
    </citation>
    <scope>NUCLEOTIDE SEQUENCE</scope>
    <source>
        <strain evidence="2">CCFEE 5401</strain>
    </source>
</reference>
<dbReference type="Pfam" id="PF00561">
    <property type="entry name" value="Abhydrolase_1"/>
    <property type="match status" value="1"/>
</dbReference>
<dbReference type="AlphaFoldDB" id="A0AAN7TK84"/>
<dbReference type="Proteomes" id="UP001310890">
    <property type="component" value="Unassembled WGS sequence"/>
</dbReference>
<accession>A0AAN7TK84</accession>
<organism evidence="2 3">
    <name type="scientific">Meristemomyces frigidus</name>
    <dbReference type="NCBI Taxonomy" id="1508187"/>
    <lineage>
        <taxon>Eukaryota</taxon>
        <taxon>Fungi</taxon>
        <taxon>Dikarya</taxon>
        <taxon>Ascomycota</taxon>
        <taxon>Pezizomycotina</taxon>
        <taxon>Dothideomycetes</taxon>
        <taxon>Dothideomycetidae</taxon>
        <taxon>Mycosphaerellales</taxon>
        <taxon>Teratosphaeriaceae</taxon>
        <taxon>Meristemomyces</taxon>
    </lineage>
</organism>
<dbReference type="EMBL" id="JAVRRL010000108">
    <property type="protein sequence ID" value="KAK5107733.1"/>
    <property type="molecule type" value="Genomic_DNA"/>
</dbReference>
<proteinExistence type="predicted"/>
<dbReference type="InterPro" id="IPR029058">
    <property type="entry name" value="AB_hydrolase_fold"/>
</dbReference>
<dbReference type="GO" id="GO:0046464">
    <property type="term" value="P:acylglycerol catabolic process"/>
    <property type="evidence" value="ECO:0007669"/>
    <property type="project" value="TreeGrafter"/>
</dbReference>
<dbReference type="InterPro" id="IPR000073">
    <property type="entry name" value="AB_hydrolase_1"/>
</dbReference>
<gene>
    <name evidence="2" type="ORF">LTR62_000709</name>
</gene>
<dbReference type="Gene3D" id="3.40.50.1820">
    <property type="entry name" value="alpha/beta hydrolase"/>
    <property type="match status" value="1"/>
</dbReference>
<feature type="domain" description="AB hydrolase-1" evidence="1">
    <location>
        <begin position="34"/>
        <end position="141"/>
    </location>
</feature>
<protein>
    <recommendedName>
        <fullName evidence="1">AB hydrolase-1 domain-containing protein</fullName>
    </recommendedName>
</protein>
<dbReference type="GO" id="GO:0047372">
    <property type="term" value="F:monoacylglycerol lipase activity"/>
    <property type="evidence" value="ECO:0007669"/>
    <property type="project" value="TreeGrafter"/>
</dbReference>
<dbReference type="InterPro" id="IPR050266">
    <property type="entry name" value="AB_hydrolase_sf"/>
</dbReference>
<name>A0AAN7TK84_9PEZI</name>
<dbReference type="PANTHER" id="PTHR43798">
    <property type="entry name" value="MONOACYLGLYCEROL LIPASE"/>
    <property type="match status" value="1"/>
</dbReference>